<evidence type="ECO:0000256" key="3">
    <source>
        <dbReference type="ARBA" id="ARBA00023163"/>
    </source>
</evidence>
<dbReference type="PANTHER" id="PTHR46796">
    <property type="entry name" value="HTH-TYPE TRANSCRIPTIONAL ACTIVATOR RHAS-RELATED"/>
    <property type="match status" value="1"/>
</dbReference>
<gene>
    <name evidence="5" type="ORF">FHS29_006303</name>
</gene>
<dbReference type="PROSITE" id="PS01124">
    <property type="entry name" value="HTH_ARAC_FAMILY_2"/>
    <property type="match status" value="1"/>
</dbReference>
<sequence length="271" mass="29552">MFSSVTPGGHLGEFVALLWLHESAGPGQGAELRLPTGTVELVVNLAADSFWMSDDAGVRRRHSGTLVAGPYRRAYVLEATQQTHVIGAVFRPGRARALVDVPLHELSDRHVALEDLWGLGATRVREQVLAAPGATGKLRVLEAALSDRLTGSGQAAHPLVAAATGWLSRMPERPGVGELGDRLGLTSRRVQQVFRAEVGLSPKGYQRLQRFRSVLDGIDRVDRVGWSAFAVERGYYDQAHLDRDFHAHSGLSPTAYLRGRGRRINHVPLPQ</sequence>
<dbReference type="InterPro" id="IPR046532">
    <property type="entry name" value="DUF6597"/>
</dbReference>
<dbReference type="Pfam" id="PF20240">
    <property type="entry name" value="DUF6597"/>
    <property type="match status" value="1"/>
</dbReference>
<dbReference type="Proteomes" id="UP000547510">
    <property type="component" value="Unassembled WGS sequence"/>
</dbReference>
<dbReference type="Pfam" id="PF12833">
    <property type="entry name" value="HTH_18"/>
    <property type="match status" value="1"/>
</dbReference>
<proteinExistence type="predicted"/>
<dbReference type="InterPro" id="IPR018060">
    <property type="entry name" value="HTH_AraC"/>
</dbReference>
<name>A0A841CMI5_9PSEU</name>
<dbReference type="AlphaFoldDB" id="A0A841CMI5"/>
<keyword evidence="1" id="KW-0805">Transcription regulation</keyword>
<feature type="domain" description="HTH araC/xylS-type" evidence="4">
    <location>
        <begin position="176"/>
        <end position="259"/>
    </location>
</feature>
<dbReference type="PANTHER" id="PTHR46796:SF15">
    <property type="entry name" value="BLL1074 PROTEIN"/>
    <property type="match status" value="1"/>
</dbReference>
<keyword evidence="3" id="KW-0804">Transcription</keyword>
<dbReference type="Gene3D" id="1.10.10.60">
    <property type="entry name" value="Homeodomain-like"/>
    <property type="match status" value="1"/>
</dbReference>
<dbReference type="SMART" id="SM00342">
    <property type="entry name" value="HTH_ARAC"/>
    <property type="match status" value="1"/>
</dbReference>
<evidence type="ECO:0000256" key="2">
    <source>
        <dbReference type="ARBA" id="ARBA00023125"/>
    </source>
</evidence>
<keyword evidence="6" id="KW-1185">Reference proteome</keyword>
<dbReference type="GO" id="GO:0003700">
    <property type="term" value="F:DNA-binding transcription factor activity"/>
    <property type="evidence" value="ECO:0007669"/>
    <property type="project" value="InterPro"/>
</dbReference>
<accession>A0A841CMI5</accession>
<evidence type="ECO:0000313" key="5">
    <source>
        <dbReference type="EMBL" id="MBB5959682.1"/>
    </source>
</evidence>
<keyword evidence="2 5" id="KW-0238">DNA-binding</keyword>
<comment type="caution">
    <text evidence="5">The sequence shown here is derived from an EMBL/GenBank/DDBJ whole genome shotgun (WGS) entry which is preliminary data.</text>
</comment>
<evidence type="ECO:0000313" key="6">
    <source>
        <dbReference type="Proteomes" id="UP000547510"/>
    </source>
</evidence>
<dbReference type="InterPro" id="IPR050204">
    <property type="entry name" value="AraC_XylS_family_regulators"/>
</dbReference>
<organism evidence="5 6">
    <name type="scientific">Saccharothrix tamanrassetensis</name>
    <dbReference type="NCBI Taxonomy" id="1051531"/>
    <lineage>
        <taxon>Bacteria</taxon>
        <taxon>Bacillati</taxon>
        <taxon>Actinomycetota</taxon>
        <taxon>Actinomycetes</taxon>
        <taxon>Pseudonocardiales</taxon>
        <taxon>Pseudonocardiaceae</taxon>
        <taxon>Saccharothrix</taxon>
    </lineage>
</organism>
<dbReference type="RefSeq" id="WP_184696805.1">
    <property type="nucleotide sequence ID" value="NZ_JACHJN010000012.1"/>
</dbReference>
<reference evidence="5 6" key="1">
    <citation type="submission" date="2020-08" db="EMBL/GenBank/DDBJ databases">
        <title>Genomic Encyclopedia of Type Strains, Phase III (KMG-III): the genomes of soil and plant-associated and newly described type strains.</title>
        <authorList>
            <person name="Whitman W."/>
        </authorList>
    </citation>
    <scope>NUCLEOTIDE SEQUENCE [LARGE SCALE GENOMIC DNA]</scope>
    <source>
        <strain evidence="5 6">CECT 8640</strain>
    </source>
</reference>
<dbReference type="EMBL" id="JACHJN010000012">
    <property type="protein sequence ID" value="MBB5959682.1"/>
    <property type="molecule type" value="Genomic_DNA"/>
</dbReference>
<dbReference type="GO" id="GO:0043565">
    <property type="term" value="F:sequence-specific DNA binding"/>
    <property type="evidence" value="ECO:0007669"/>
    <property type="project" value="InterPro"/>
</dbReference>
<evidence type="ECO:0000259" key="4">
    <source>
        <dbReference type="PROSITE" id="PS01124"/>
    </source>
</evidence>
<evidence type="ECO:0000256" key="1">
    <source>
        <dbReference type="ARBA" id="ARBA00023015"/>
    </source>
</evidence>
<protein>
    <submittedName>
        <fullName evidence="5">AraC-like DNA-binding protein</fullName>
    </submittedName>
</protein>